<evidence type="ECO:0000256" key="6">
    <source>
        <dbReference type="ARBA" id="ARBA00012102"/>
    </source>
</evidence>
<dbReference type="AlphaFoldDB" id="A0A7G9FPM1"/>
<evidence type="ECO:0000256" key="1">
    <source>
        <dbReference type="ARBA" id="ARBA00001206"/>
    </source>
</evidence>
<dbReference type="NCBIfam" id="TIGR00671">
    <property type="entry name" value="baf"/>
    <property type="match status" value="1"/>
</dbReference>
<evidence type="ECO:0000256" key="15">
    <source>
        <dbReference type="ARBA" id="ARBA00040883"/>
    </source>
</evidence>
<feature type="binding site" evidence="16">
    <location>
        <begin position="6"/>
        <end position="13"/>
    </location>
    <ligand>
        <name>ATP</name>
        <dbReference type="ChEBI" id="CHEBI:30616"/>
    </ligand>
</feature>
<evidence type="ECO:0000256" key="5">
    <source>
        <dbReference type="ARBA" id="ARBA00011738"/>
    </source>
</evidence>
<dbReference type="GO" id="GO:0015937">
    <property type="term" value="P:coenzyme A biosynthetic process"/>
    <property type="evidence" value="ECO:0007669"/>
    <property type="project" value="UniProtKB-UniRule"/>
</dbReference>
<feature type="binding site" evidence="16">
    <location>
        <position position="184"/>
    </location>
    <ligand>
        <name>substrate</name>
    </ligand>
</feature>
<gene>
    <name evidence="16" type="primary">coaX</name>
    <name evidence="17" type="ORF">H9Q76_04265</name>
</gene>
<dbReference type="SUPFAM" id="SSF53067">
    <property type="entry name" value="Actin-like ATPase domain"/>
    <property type="match status" value="2"/>
</dbReference>
<evidence type="ECO:0000256" key="4">
    <source>
        <dbReference type="ARBA" id="ARBA00005225"/>
    </source>
</evidence>
<reference evidence="17 18" key="1">
    <citation type="submission" date="2020-08" db="EMBL/GenBank/DDBJ databases">
        <authorList>
            <person name="Liu C."/>
            <person name="Sun Q."/>
        </authorList>
    </citation>
    <scope>NUCLEOTIDE SEQUENCE [LARGE SCALE GENOMIC DNA]</scope>
    <source>
        <strain evidence="17 18">NSJ-4</strain>
    </source>
</reference>
<comment type="similarity">
    <text evidence="14 16">Belongs to the type III pantothenate kinase family.</text>
</comment>
<feature type="active site" description="Proton acceptor" evidence="16">
    <location>
        <position position="109"/>
    </location>
</feature>
<evidence type="ECO:0000256" key="12">
    <source>
        <dbReference type="ARBA" id="ARBA00022958"/>
    </source>
</evidence>
<dbReference type="EMBL" id="CP060632">
    <property type="protein sequence ID" value="QNM00503.1"/>
    <property type="molecule type" value="Genomic_DNA"/>
</dbReference>
<dbReference type="RefSeq" id="WP_021984179.1">
    <property type="nucleotide sequence ID" value="NZ_CP060632.1"/>
</dbReference>
<comment type="cofactor">
    <cofactor evidence="16">
        <name>NH4(+)</name>
        <dbReference type="ChEBI" id="CHEBI:28938"/>
    </cofactor>
    <cofactor evidence="16">
        <name>K(+)</name>
        <dbReference type="ChEBI" id="CHEBI:29103"/>
    </cofactor>
    <text evidence="16">A monovalent cation. Ammonium or potassium.</text>
</comment>
<dbReference type="PANTHER" id="PTHR34265">
    <property type="entry name" value="TYPE III PANTOTHENATE KINASE"/>
    <property type="match status" value="1"/>
</dbReference>
<evidence type="ECO:0000256" key="3">
    <source>
        <dbReference type="ARBA" id="ARBA00004496"/>
    </source>
</evidence>
<sequence length="254" mass="27419">MLFAVDVGNTNITVGLFDGKKLIKTFRITTGTARTSDEYGVYFVDWLRVRDIHVSEIDAVIIASVVPKVMHSLTSGIIKYLNIQPIIVAPGIKTGINIAIPEPKTLGADRLVDAVAAYELYGGPVIVVDFGTATTHDLVLEGGVFHSGATSPGIRLAAAALWSGTAKLPEIEIKRPDTILAKDTVSSMQAGVFYGYVGQTEYIIRRIKEESGLDNIKVVATGGLGKLISENTDCIDYYDADLTLKGLQLIYEKQ</sequence>
<keyword evidence="13 16" id="KW-0173">Coenzyme A biosynthesis</keyword>
<keyword evidence="9 16" id="KW-0547">Nucleotide-binding</keyword>
<comment type="subunit">
    <text evidence="5 16">Homodimer.</text>
</comment>
<dbReference type="InterPro" id="IPR004619">
    <property type="entry name" value="Type_III_PanK"/>
</dbReference>
<evidence type="ECO:0000256" key="8">
    <source>
        <dbReference type="ARBA" id="ARBA00022679"/>
    </source>
</evidence>
<evidence type="ECO:0000256" key="13">
    <source>
        <dbReference type="ARBA" id="ARBA00022993"/>
    </source>
</evidence>
<dbReference type="UniPathway" id="UPA00241">
    <property type="reaction ID" value="UER00352"/>
</dbReference>
<dbReference type="KEGG" id="wcp:H9Q76_04265"/>
<evidence type="ECO:0000256" key="16">
    <source>
        <dbReference type="HAMAP-Rule" id="MF_01274"/>
    </source>
</evidence>
<keyword evidence="18" id="KW-1185">Reference proteome</keyword>
<dbReference type="Proteomes" id="UP000515819">
    <property type="component" value="Chromosome"/>
</dbReference>
<keyword evidence="12 16" id="KW-0630">Potassium</keyword>
<evidence type="ECO:0000256" key="7">
    <source>
        <dbReference type="ARBA" id="ARBA00022490"/>
    </source>
</evidence>
<evidence type="ECO:0000256" key="10">
    <source>
        <dbReference type="ARBA" id="ARBA00022777"/>
    </source>
</evidence>
<dbReference type="InterPro" id="IPR043129">
    <property type="entry name" value="ATPase_NBD"/>
</dbReference>
<dbReference type="HAMAP" id="MF_01274">
    <property type="entry name" value="Pantothen_kinase_3"/>
    <property type="match status" value="1"/>
</dbReference>
<dbReference type="GO" id="GO:0004594">
    <property type="term" value="F:pantothenate kinase activity"/>
    <property type="evidence" value="ECO:0007669"/>
    <property type="project" value="UniProtKB-UniRule"/>
</dbReference>
<comment type="catalytic activity">
    <reaction evidence="1 16">
        <text>(R)-pantothenate + ATP = (R)-4'-phosphopantothenate + ADP + H(+)</text>
        <dbReference type="Rhea" id="RHEA:16373"/>
        <dbReference type="ChEBI" id="CHEBI:10986"/>
        <dbReference type="ChEBI" id="CHEBI:15378"/>
        <dbReference type="ChEBI" id="CHEBI:29032"/>
        <dbReference type="ChEBI" id="CHEBI:30616"/>
        <dbReference type="ChEBI" id="CHEBI:456216"/>
        <dbReference type="EC" id="2.7.1.33"/>
    </reaction>
</comment>
<protein>
    <recommendedName>
        <fullName evidence="15 16">Type III pantothenate kinase</fullName>
        <ecNumber evidence="6 16">2.7.1.33</ecNumber>
    </recommendedName>
    <alternativeName>
        <fullName evidence="16">PanK-III</fullName>
    </alternativeName>
    <alternativeName>
        <fullName evidence="16">Pantothenic acid kinase</fullName>
    </alternativeName>
</protein>
<keyword evidence="16" id="KW-0479">Metal-binding</keyword>
<dbReference type="NCBIfam" id="NF009855">
    <property type="entry name" value="PRK13321.1"/>
    <property type="match status" value="1"/>
</dbReference>
<dbReference type="EC" id="2.7.1.33" evidence="6 16"/>
<evidence type="ECO:0000256" key="14">
    <source>
        <dbReference type="ARBA" id="ARBA00038036"/>
    </source>
</evidence>
<comment type="cofactor">
    <cofactor evidence="2">
        <name>K(+)</name>
        <dbReference type="ChEBI" id="CHEBI:29103"/>
    </cofactor>
</comment>
<evidence type="ECO:0000256" key="2">
    <source>
        <dbReference type="ARBA" id="ARBA00001958"/>
    </source>
</evidence>
<dbReference type="PANTHER" id="PTHR34265:SF1">
    <property type="entry name" value="TYPE III PANTOTHENATE KINASE"/>
    <property type="match status" value="1"/>
</dbReference>
<dbReference type="NCBIfam" id="NF009848">
    <property type="entry name" value="PRK13318.1-6"/>
    <property type="match status" value="1"/>
</dbReference>
<evidence type="ECO:0000313" key="18">
    <source>
        <dbReference type="Proteomes" id="UP000515819"/>
    </source>
</evidence>
<evidence type="ECO:0000256" key="9">
    <source>
        <dbReference type="ARBA" id="ARBA00022741"/>
    </source>
</evidence>
<dbReference type="Pfam" id="PF03309">
    <property type="entry name" value="Pan_kinase"/>
    <property type="match status" value="1"/>
</dbReference>
<keyword evidence="10 16" id="KW-0418">Kinase</keyword>
<accession>A0A7G9FPM1</accession>
<evidence type="ECO:0000256" key="11">
    <source>
        <dbReference type="ARBA" id="ARBA00022840"/>
    </source>
</evidence>
<feature type="binding site" evidence="16">
    <location>
        <begin position="107"/>
        <end position="110"/>
    </location>
    <ligand>
        <name>substrate</name>
    </ligand>
</feature>
<comment type="caution">
    <text evidence="16">Lacks conserved residue(s) required for the propagation of feature annotation.</text>
</comment>
<comment type="subcellular location">
    <subcellularLocation>
        <location evidence="3 16">Cytoplasm</location>
    </subcellularLocation>
</comment>
<dbReference type="GO" id="GO:0005524">
    <property type="term" value="F:ATP binding"/>
    <property type="evidence" value="ECO:0007669"/>
    <property type="project" value="UniProtKB-UniRule"/>
</dbReference>
<dbReference type="GO" id="GO:0046872">
    <property type="term" value="F:metal ion binding"/>
    <property type="evidence" value="ECO:0007669"/>
    <property type="project" value="UniProtKB-KW"/>
</dbReference>
<comment type="function">
    <text evidence="16">Catalyzes the phosphorylation of pantothenate (Pan), the first step in CoA biosynthesis.</text>
</comment>
<organism evidence="17 18">
    <name type="scientific">Wujia chipingensis</name>
    <dbReference type="NCBI Taxonomy" id="2763670"/>
    <lineage>
        <taxon>Bacteria</taxon>
        <taxon>Bacillati</taxon>
        <taxon>Bacillota</taxon>
        <taxon>Clostridia</taxon>
        <taxon>Lachnospirales</taxon>
        <taxon>Lachnospiraceae</taxon>
        <taxon>Wujia</taxon>
    </lineage>
</organism>
<comment type="pathway">
    <text evidence="4 16">Cofactor biosynthesis; coenzyme A biosynthesis; CoA from (R)-pantothenate: step 1/5.</text>
</comment>
<dbReference type="GO" id="GO:0005737">
    <property type="term" value="C:cytoplasm"/>
    <property type="evidence" value="ECO:0007669"/>
    <property type="project" value="UniProtKB-SubCell"/>
</dbReference>
<keyword evidence="11 16" id="KW-0067">ATP-binding</keyword>
<dbReference type="CDD" id="cd24015">
    <property type="entry name" value="ASKHA_NBD_PanK-III"/>
    <property type="match status" value="1"/>
</dbReference>
<dbReference type="Gene3D" id="3.30.420.40">
    <property type="match status" value="2"/>
</dbReference>
<feature type="binding site" evidence="16">
    <location>
        <position position="132"/>
    </location>
    <ligand>
        <name>ATP</name>
        <dbReference type="ChEBI" id="CHEBI:30616"/>
    </ligand>
</feature>
<evidence type="ECO:0000313" key="17">
    <source>
        <dbReference type="EMBL" id="QNM00503.1"/>
    </source>
</evidence>
<feature type="binding site" evidence="16">
    <location>
        <position position="129"/>
    </location>
    <ligand>
        <name>K(+)</name>
        <dbReference type="ChEBI" id="CHEBI:29103"/>
    </ligand>
</feature>
<keyword evidence="8 16" id="KW-0808">Transferase</keyword>
<keyword evidence="7 16" id="KW-0963">Cytoplasm</keyword>
<name>A0A7G9FPM1_9FIRM</name>
<proteinExistence type="inferred from homology"/>